<dbReference type="HOGENOM" id="CLU_1267307_0_0_1"/>
<accession>A0A0C3N9F0</accession>
<dbReference type="AlphaFoldDB" id="A0A0C3N9F0"/>
<sequence>MYNQTTVRILRDQYTNTTGQRFRCEVIQIISGDGGPPIQIVFPPQAASSHHSPLPLSHPRIRPGAYHDHLLKKLVLAGYVTSEEVESYRDDMRKVLSAKLAAASNMREPQGASVISNIICDDTMELVVALIMTAAQRQGAMAGNYPIGAPHFHEPRGLCVTVSPTSPVGSSLFYPDHFVAKHMVRLEHCCLLVSDPQPASSILVSSFVRRVPALAAPG</sequence>
<protein>
    <submittedName>
        <fullName evidence="1">Uncharacterized protein</fullName>
    </submittedName>
</protein>
<dbReference type="Proteomes" id="UP000053257">
    <property type="component" value="Unassembled WGS sequence"/>
</dbReference>
<evidence type="ECO:0000313" key="1">
    <source>
        <dbReference type="EMBL" id="KIP01114.1"/>
    </source>
</evidence>
<gene>
    <name evidence="1" type="ORF">PHLGIDRAFT_17435</name>
</gene>
<dbReference type="EMBL" id="KN840925">
    <property type="protein sequence ID" value="KIP01114.1"/>
    <property type="molecule type" value="Genomic_DNA"/>
</dbReference>
<evidence type="ECO:0000313" key="2">
    <source>
        <dbReference type="Proteomes" id="UP000053257"/>
    </source>
</evidence>
<proteinExistence type="predicted"/>
<reference evidence="1 2" key="1">
    <citation type="journal article" date="2014" name="PLoS Genet.">
        <title>Analysis of the Phlebiopsis gigantea genome, transcriptome and secretome provides insight into its pioneer colonization strategies of wood.</title>
        <authorList>
            <person name="Hori C."/>
            <person name="Ishida T."/>
            <person name="Igarashi K."/>
            <person name="Samejima M."/>
            <person name="Suzuki H."/>
            <person name="Master E."/>
            <person name="Ferreira P."/>
            <person name="Ruiz-Duenas F.J."/>
            <person name="Held B."/>
            <person name="Canessa P."/>
            <person name="Larrondo L.F."/>
            <person name="Schmoll M."/>
            <person name="Druzhinina I.S."/>
            <person name="Kubicek C.P."/>
            <person name="Gaskell J.A."/>
            <person name="Kersten P."/>
            <person name="St John F."/>
            <person name="Glasner J."/>
            <person name="Sabat G."/>
            <person name="Splinter BonDurant S."/>
            <person name="Syed K."/>
            <person name="Yadav J."/>
            <person name="Mgbeahuruike A.C."/>
            <person name="Kovalchuk A."/>
            <person name="Asiegbu F.O."/>
            <person name="Lackner G."/>
            <person name="Hoffmeister D."/>
            <person name="Rencoret J."/>
            <person name="Gutierrez A."/>
            <person name="Sun H."/>
            <person name="Lindquist E."/>
            <person name="Barry K."/>
            <person name="Riley R."/>
            <person name="Grigoriev I.V."/>
            <person name="Henrissat B."/>
            <person name="Kues U."/>
            <person name="Berka R.M."/>
            <person name="Martinez A.T."/>
            <person name="Covert S.F."/>
            <person name="Blanchette R.A."/>
            <person name="Cullen D."/>
        </authorList>
    </citation>
    <scope>NUCLEOTIDE SEQUENCE [LARGE SCALE GENOMIC DNA]</scope>
    <source>
        <strain evidence="1 2">11061_1 CR5-6</strain>
    </source>
</reference>
<name>A0A0C3N9F0_PHLG1</name>
<keyword evidence="2" id="KW-1185">Reference proteome</keyword>
<organism evidence="1 2">
    <name type="scientific">Phlebiopsis gigantea (strain 11061_1 CR5-6)</name>
    <name type="common">White-rot fungus</name>
    <name type="synonym">Peniophora gigantea</name>
    <dbReference type="NCBI Taxonomy" id="745531"/>
    <lineage>
        <taxon>Eukaryota</taxon>
        <taxon>Fungi</taxon>
        <taxon>Dikarya</taxon>
        <taxon>Basidiomycota</taxon>
        <taxon>Agaricomycotina</taxon>
        <taxon>Agaricomycetes</taxon>
        <taxon>Polyporales</taxon>
        <taxon>Phanerochaetaceae</taxon>
        <taxon>Phlebiopsis</taxon>
    </lineage>
</organism>